<dbReference type="EMBL" id="JBHSNS010000014">
    <property type="protein sequence ID" value="MFC5731312.1"/>
    <property type="molecule type" value="Genomic_DNA"/>
</dbReference>
<comment type="caution">
    <text evidence="4">The sequence shown here is derived from an EMBL/GenBank/DDBJ whole genome shotgun (WGS) entry which is preliminary data.</text>
</comment>
<proteinExistence type="predicted"/>
<protein>
    <recommendedName>
        <fullName evidence="6">Mce-associated membrane protein</fullName>
    </recommendedName>
</protein>
<reference evidence="5" key="1">
    <citation type="journal article" date="2019" name="Int. J. Syst. Evol. Microbiol.">
        <title>The Global Catalogue of Microorganisms (GCM) 10K type strain sequencing project: providing services to taxonomists for standard genome sequencing and annotation.</title>
        <authorList>
            <consortium name="The Broad Institute Genomics Platform"/>
            <consortium name="The Broad Institute Genome Sequencing Center for Infectious Disease"/>
            <person name="Wu L."/>
            <person name="Ma J."/>
        </authorList>
    </citation>
    <scope>NUCLEOTIDE SEQUENCE [LARGE SCALE GENOMIC DNA]</scope>
    <source>
        <strain evidence="5">YIM 94188</strain>
    </source>
</reference>
<organism evidence="4 5">
    <name type="scientific">Nocardioides vastitatis</name>
    <dbReference type="NCBI Taxonomy" id="2568655"/>
    <lineage>
        <taxon>Bacteria</taxon>
        <taxon>Bacillati</taxon>
        <taxon>Actinomycetota</taxon>
        <taxon>Actinomycetes</taxon>
        <taxon>Propionibacteriales</taxon>
        <taxon>Nocardioidaceae</taxon>
        <taxon>Nocardioides</taxon>
    </lineage>
</organism>
<dbReference type="Proteomes" id="UP001596072">
    <property type="component" value="Unassembled WGS sequence"/>
</dbReference>
<feature type="compositionally biased region" description="Basic and acidic residues" evidence="3">
    <location>
        <begin position="32"/>
        <end position="47"/>
    </location>
</feature>
<name>A0ABW0ZLS5_9ACTN</name>
<evidence type="ECO:0000256" key="3">
    <source>
        <dbReference type="SAM" id="MobiDB-lite"/>
    </source>
</evidence>
<keyword evidence="5" id="KW-1185">Reference proteome</keyword>
<feature type="compositionally biased region" description="Basic residues" evidence="3">
    <location>
        <begin position="1"/>
        <end position="10"/>
    </location>
</feature>
<accession>A0ABW0ZLS5</accession>
<evidence type="ECO:0000256" key="1">
    <source>
        <dbReference type="ARBA" id="ARBA00004370"/>
    </source>
</evidence>
<gene>
    <name evidence="4" type="ORF">ACFPQB_20545</name>
</gene>
<feature type="region of interest" description="Disordered" evidence="3">
    <location>
        <begin position="1"/>
        <end position="52"/>
    </location>
</feature>
<evidence type="ECO:0000313" key="4">
    <source>
        <dbReference type="EMBL" id="MFC5731312.1"/>
    </source>
</evidence>
<evidence type="ECO:0000313" key="5">
    <source>
        <dbReference type="Proteomes" id="UP001596072"/>
    </source>
</evidence>
<keyword evidence="2" id="KW-0472">Membrane</keyword>
<evidence type="ECO:0000256" key="2">
    <source>
        <dbReference type="ARBA" id="ARBA00023136"/>
    </source>
</evidence>
<evidence type="ECO:0008006" key="6">
    <source>
        <dbReference type="Google" id="ProtNLM"/>
    </source>
</evidence>
<dbReference type="PANTHER" id="PTHR37042:SF4">
    <property type="entry name" value="OUTER MEMBRANE PROTEIN RV1973"/>
    <property type="match status" value="1"/>
</dbReference>
<comment type="subcellular location">
    <subcellularLocation>
        <location evidence="1">Membrane</location>
    </subcellularLocation>
</comment>
<dbReference type="PANTHER" id="PTHR37042">
    <property type="entry name" value="OUTER MEMBRANE PROTEIN RV1973"/>
    <property type="match status" value="1"/>
</dbReference>
<sequence>MSSPKPRRPASSRGATPRPRKIAGQSAPARSDSVEQAHEVEETHEVEGPELVHATLVEEATATQRESWPEEGPPGLLASPTVTRVLITVLAALAVVLVVQGSWWVASDDPERTAVDDAGVEVPSGRPVVADELAVLEGVDAAAKAAQELFSVDYAKYDEELDRAVDLMTDSYEKEYRTTIGDVKEDAVAQQLVVQSNVVAQSVVRANRTRLEALVFLNQVSQRTRDGKPETVVTPYRMLVTMVHTDQGWLVDDLDTDAAEDKKN</sequence>
<dbReference type="RefSeq" id="WP_136434186.1">
    <property type="nucleotide sequence ID" value="NZ_JBHSNS010000014.1"/>
</dbReference>